<dbReference type="InterPro" id="IPR011990">
    <property type="entry name" value="TPR-like_helical_dom_sf"/>
</dbReference>
<keyword evidence="6" id="KW-1185">Reference proteome</keyword>
<dbReference type="RefSeq" id="WP_079219041.1">
    <property type="nucleotide sequence ID" value="NZ_CP018845.1"/>
</dbReference>
<dbReference type="NCBIfam" id="TIGR02917">
    <property type="entry name" value="PEP_TPR_lipo"/>
    <property type="match status" value="1"/>
</dbReference>
<dbReference type="SUPFAM" id="SSF48452">
    <property type="entry name" value="TPR-like"/>
    <property type="match status" value="4"/>
</dbReference>
<accession>A0ABX2M0L1</accession>
<keyword evidence="2 3" id="KW-0802">TPR repeat</keyword>
<feature type="repeat" description="TPR" evidence="3">
    <location>
        <begin position="369"/>
        <end position="402"/>
    </location>
</feature>
<keyword evidence="4" id="KW-0732">Signal</keyword>
<reference evidence="5 6" key="1">
    <citation type="journal article" date="2020" name="Front. Plant Sci.">
        <title>Isolation of Rhizosphere Bacteria That Improve Quality and Water Stress Tolerance in Greenhouse Ornamentals.</title>
        <authorList>
            <person name="Nordstedt N.P."/>
            <person name="Jones M.L."/>
        </authorList>
    </citation>
    <scope>NUCLEOTIDE SEQUENCE [LARGE SCALE GENOMIC DNA]</scope>
    <source>
        <strain evidence="5 6">C6C2</strain>
    </source>
</reference>
<dbReference type="SMART" id="SM00028">
    <property type="entry name" value="TPR"/>
    <property type="match status" value="19"/>
</dbReference>
<feature type="signal peptide" evidence="4">
    <location>
        <begin position="1"/>
        <end position="26"/>
    </location>
</feature>
<dbReference type="PROSITE" id="PS51257">
    <property type="entry name" value="PROKAR_LIPOPROTEIN"/>
    <property type="match status" value="1"/>
</dbReference>
<feature type="repeat" description="TPR" evidence="3">
    <location>
        <begin position="641"/>
        <end position="674"/>
    </location>
</feature>
<evidence type="ECO:0000256" key="4">
    <source>
        <dbReference type="SAM" id="SignalP"/>
    </source>
</evidence>
<keyword evidence="1" id="KW-0677">Repeat</keyword>
<comment type="caution">
    <text evidence="5">The sequence shown here is derived from an EMBL/GenBank/DDBJ whole genome shotgun (WGS) entry which is preliminary data.</text>
</comment>
<dbReference type="PROSITE" id="PS50005">
    <property type="entry name" value="TPR"/>
    <property type="match status" value="3"/>
</dbReference>
<name>A0ABX2M0L1_9BURK</name>
<gene>
    <name evidence="5" type="primary">prsT</name>
    <name evidence="5" type="ORF">HNO84_09405</name>
</gene>
<sequence>MVDKKRTWKFTATACAVILACSGITACGRFQSADSLLSEAKQYQQKGDNAAAEIQLKNALQKDPDNAEARLMLGKIYLDSGNALSADKELRRALGLGTKPELVLPSLARALLIEGQFDKLLEETRSLPLQGDIAALRGNAYLGLGKSADAKNAFNAALQSDPKLPLALIGMARSALLDKDLDSANRYTEDAIAKNPGNTEVLMFKANLLRGQGKLDEAVATLNQVLALKPELVEARLGRADIEIRQRKFDVARDDIQAAQKAAPKNLLPTYMMAVLEFTQGKNADALTDVQKVLAAAPDYMPGVLLAGAIQYALGSMPQADLHLLKYLEKNPDDQYARKLLASVQLKNGQKSKAMGTLSPALQANQQDPEMLALAGEISMENKDFGKASEYYEKASVLAPQSARYHMGLGLSNLGRGQSTTAVSQFETAASLDTKSPQAGILLIMTHMRLKEFDKALAAAEALEKEQPNNPLVQNLKGGLYMNKNDPAKARASFEKANALDPAYFAAVANLAQMDIKENKPEAARKRFEAILAKDKKNIPAMSALAAMADRDKHPQEATQWLERAVNENPDSILANTQLISRYLQIGEKQKALTKARNLQSVNPTDAGALEILAQAQFANDDKQGALSSYQRLVVLVPDSAPAQLRLASLYMATNNLTAAADAARKALELQPDFADAEVFRATLYTQSGDNQKALTVARQMQKQPSQALIGYELEGNIQAFQKQPDLAAKAFEKAYEGDRQNVRLLMKLHGSLMLSGKNREAEALAAQWFKAHPNDVALHLYLGESYLAQKQNKAAIEHYQQALRQQPNNAGALNNLAWAYQQEHDPRALETAEKAYAAAGDSAPVIDTLGWMLVEKGNVERGLPLLQKAVAAAPEALDIHYHLVLALLQSGDKARARSELEKLLASNKPFPQSDEAKALLKKL</sequence>
<dbReference type="Gene3D" id="1.25.40.10">
    <property type="entry name" value="Tetratricopeptide repeat domain"/>
    <property type="match status" value="6"/>
</dbReference>
<dbReference type="Pfam" id="PF13432">
    <property type="entry name" value="TPR_16"/>
    <property type="match status" value="4"/>
</dbReference>
<evidence type="ECO:0000313" key="5">
    <source>
        <dbReference type="EMBL" id="NUU01816.1"/>
    </source>
</evidence>
<evidence type="ECO:0000313" key="6">
    <source>
        <dbReference type="Proteomes" id="UP000536746"/>
    </source>
</evidence>
<proteinExistence type="predicted"/>
<dbReference type="PANTHER" id="PTHR45586">
    <property type="entry name" value="TPR REPEAT-CONTAINING PROTEIN PA4667"/>
    <property type="match status" value="1"/>
</dbReference>
<dbReference type="InterPro" id="IPR014266">
    <property type="entry name" value="PEP-CTERM_TPR_PrsT"/>
</dbReference>
<dbReference type="EMBL" id="JABFMT010000007">
    <property type="protein sequence ID" value="NUU01816.1"/>
    <property type="molecule type" value="Genomic_DNA"/>
</dbReference>
<feature type="repeat" description="TPR" evidence="3">
    <location>
        <begin position="777"/>
        <end position="810"/>
    </location>
</feature>
<evidence type="ECO:0000256" key="3">
    <source>
        <dbReference type="PROSITE-ProRule" id="PRU00339"/>
    </source>
</evidence>
<evidence type="ECO:0000256" key="1">
    <source>
        <dbReference type="ARBA" id="ARBA00022737"/>
    </source>
</evidence>
<dbReference type="Proteomes" id="UP000536746">
    <property type="component" value="Unassembled WGS sequence"/>
</dbReference>
<dbReference type="PANTHER" id="PTHR45586:SF14">
    <property type="entry name" value="TETRATRICOPEPTIDE TPR_2 REPEAT PROTEIN"/>
    <property type="match status" value="1"/>
</dbReference>
<dbReference type="InterPro" id="IPR051012">
    <property type="entry name" value="CellSynth/LPSAsmb/PSIAsmb"/>
</dbReference>
<feature type="chain" id="PRO_5046876288" evidence="4">
    <location>
        <begin position="27"/>
        <end position="924"/>
    </location>
</feature>
<organism evidence="5 6">
    <name type="scientific">Herbaspirillum robiniae</name>
    <dbReference type="NCBI Taxonomy" id="2014887"/>
    <lineage>
        <taxon>Bacteria</taxon>
        <taxon>Pseudomonadati</taxon>
        <taxon>Pseudomonadota</taxon>
        <taxon>Betaproteobacteria</taxon>
        <taxon>Burkholderiales</taxon>
        <taxon>Oxalobacteraceae</taxon>
        <taxon>Herbaspirillum</taxon>
    </lineage>
</organism>
<protein>
    <submittedName>
        <fullName evidence="5">PEP-CTERM system TPR-repeat protein PrsT</fullName>
    </submittedName>
</protein>
<dbReference type="InterPro" id="IPR019734">
    <property type="entry name" value="TPR_rpt"/>
</dbReference>
<dbReference type="Pfam" id="PF13414">
    <property type="entry name" value="TPR_11"/>
    <property type="match status" value="1"/>
</dbReference>
<dbReference type="Pfam" id="PF14559">
    <property type="entry name" value="TPR_19"/>
    <property type="match status" value="5"/>
</dbReference>
<evidence type="ECO:0000256" key="2">
    <source>
        <dbReference type="ARBA" id="ARBA00022803"/>
    </source>
</evidence>